<dbReference type="GO" id="GO:0071978">
    <property type="term" value="P:bacterial-type flagellum-dependent swarming motility"/>
    <property type="evidence" value="ECO:0007669"/>
    <property type="project" value="TreeGrafter"/>
</dbReference>
<comment type="similarity">
    <text evidence="1">Belongs to the FliN/MopA/SpaO family.</text>
</comment>
<organism evidence="3 4">
    <name type="scientific">Pseudomonas baltica</name>
    <dbReference type="NCBI Taxonomy" id="2762576"/>
    <lineage>
        <taxon>Bacteria</taxon>
        <taxon>Pseudomonadati</taxon>
        <taxon>Pseudomonadota</taxon>
        <taxon>Gammaproteobacteria</taxon>
        <taxon>Pseudomonadales</taxon>
        <taxon>Pseudomonadaceae</taxon>
        <taxon>Pseudomonas</taxon>
    </lineage>
</organism>
<protein>
    <submittedName>
        <fullName evidence="3">Type III secretion system cytoplasmic ring protein SctQ</fullName>
    </submittedName>
</protein>
<dbReference type="Pfam" id="PF01052">
    <property type="entry name" value="FliMN_C"/>
    <property type="match status" value="2"/>
</dbReference>
<accession>A0A7X1G4N7</accession>
<dbReference type="GO" id="GO:0050918">
    <property type="term" value="P:positive chemotaxis"/>
    <property type="evidence" value="ECO:0007669"/>
    <property type="project" value="TreeGrafter"/>
</dbReference>
<dbReference type="PRINTS" id="PR00956">
    <property type="entry name" value="FLGMOTORFLIN"/>
</dbReference>
<dbReference type="AlphaFoldDB" id="A0A7X1G4N7"/>
<feature type="domain" description="Flagellar motor switch protein FliN-like C-terminal" evidence="2">
    <location>
        <begin position="193"/>
        <end position="236"/>
    </location>
</feature>
<dbReference type="Gene3D" id="2.30.330.10">
    <property type="entry name" value="SpoA-like"/>
    <property type="match status" value="2"/>
</dbReference>
<evidence type="ECO:0000313" key="4">
    <source>
        <dbReference type="Proteomes" id="UP000546173"/>
    </source>
</evidence>
<dbReference type="Proteomes" id="UP000546173">
    <property type="component" value="Unassembled WGS sequence"/>
</dbReference>
<sequence length="351" mass="37428">MGDVRPIRPAQASPAPVLPQQVLAHFPRVDATAWELINQWLHPRAVIEFALGGHACQLAVRAWPEALDERLDVAFSLGQDAGALYLPMGLLDSAFGTETSTSLQQASPEQRCLLLEYLLLDLVEALEKLTTQPLQCVPEPLAENTLPVRLGLAVSQGAWHATLGLALDPGAAQRLLALLDTQVPRVPEHPGWLPLPVSVACGWQRLSLDELYSLAPGDVVMLDRPCEGVLVSIAERLHAFATLIPGGLRLDDSPSPASFPFLSPSSGESTMAQSPDHLAAHLPVTLVCEVGHLEVTVQTLGALVCGSVLPLPDREGQQVMLHANGKAFGQGELVTLGEGLGVRLTSRAAHE</sequence>
<evidence type="ECO:0000259" key="2">
    <source>
        <dbReference type="Pfam" id="PF01052"/>
    </source>
</evidence>
<dbReference type="GO" id="GO:0030254">
    <property type="term" value="P:protein secretion by the type III secretion system"/>
    <property type="evidence" value="ECO:0007669"/>
    <property type="project" value="InterPro"/>
</dbReference>
<name>A0A7X1G4N7_9PSED</name>
<proteinExistence type="inferred from homology"/>
<gene>
    <name evidence="3" type="primary">sctQ</name>
    <name evidence="3" type="ORF">H7993_04865</name>
</gene>
<feature type="domain" description="Flagellar motor switch protein FliN-like C-terminal" evidence="2">
    <location>
        <begin position="281"/>
        <end position="347"/>
    </location>
</feature>
<dbReference type="InterPro" id="IPR001543">
    <property type="entry name" value="FliN-like_C"/>
</dbReference>
<dbReference type="PANTHER" id="PTHR30034:SF6">
    <property type="entry name" value="YOP PROTEINS TRANSLOCATION PROTEIN Q"/>
    <property type="match status" value="1"/>
</dbReference>
<evidence type="ECO:0000256" key="1">
    <source>
        <dbReference type="ARBA" id="ARBA00009226"/>
    </source>
</evidence>
<dbReference type="NCBIfam" id="TIGR02551">
    <property type="entry name" value="SpaO_YscQ"/>
    <property type="match status" value="1"/>
</dbReference>
<dbReference type="PANTHER" id="PTHR30034">
    <property type="entry name" value="FLAGELLAR MOTOR SWITCH PROTEIN FLIM"/>
    <property type="match status" value="1"/>
</dbReference>
<dbReference type="InterPro" id="IPR013385">
    <property type="entry name" value="T3SS_SpaO/YscQ/SpaO"/>
</dbReference>
<comment type="caution">
    <text evidence="3">The sequence shown here is derived from an EMBL/GenBank/DDBJ whole genome shotgun (WGS) entry which is preliminary data.</text>
</comment>
<dbReference type="GO" id="GO:0009425">
    <property type="term" value="C:bacterial-type flagellum basal body"/>
    <property type="evidence" value="ECO:0007669"/>
    <property type="project" value="InterPro"/>
</dbReference>
<dbReference type="EMBL" id="JACMYH010000001">
    <property type="protein sequence ID" value="MBC2677719.1"/>
    <property type="molecule type" value="Genomic_DNA"/>
</dbReference>
<dbReference type="InterPro" id="IPR001172">
    <property type="entry name" value="FliN_T3SS_HrcQb"/>
</dbReference>
<keyword evidence="4" id="KW-1185">Reference proteome</keyword>
<dbReference type="RefSeq" id="WP_185793647.1">
    <property type="nucleotide sequence ID" value="NZ_JACMYH010000001.1"/>
</dbReference>
<dbReference type="GO" id="GO:0003774">
    <property type="term" value="F:cytoskeletal motor activity"/>
    <property type="evidence" value="ECO:0007669"/>
    <property type="project" value="InterPro"/>
</dbReference>
<evidence type="ECO:0000313" key="3">
    <source>
        <dbReference type="EMBL" id="MBC2677719.1"/>
    </source>
</evidence>
<reference evidence="3 4" key="1">
    <citation type="submission" date="2020-08" db="EMBL/GenBank/DDBJ databases">
        <title>Pseudomonas sp. nov.</title>
        <authorList>
            <person name="Gieschler S."/>
            <person name="Fiedler G."/>
            <person name="Brinks E."/>
            <person name="Boehnlein C."/>
            <person name="Franz C.M.A.P."/>
            <person name="Kabisch J."/>
        </authorList>
    </citation>
    <scope>NUCLEOTIDE SEQUENCE [LARGE SCALE GENOMIC DNA]</scope>
    <source>
        <strain evidence="3 4">MBT-2</strain>
    </source>
</reference>
<dbReference type="InterPro" id="IPR036429">
    <property type="entry name" value="SpoA-like_sf"/>
</dbReference>
<dbReference type="SUPFAM" id="SSF101801">
    <property type="entry name" value="Surface presentation of antigens (SPOA)"/>
    <property type="match status" value="2"/>
</dbReference>